<dbReference type="PANTHER" id="PTHR11679">
    <property type="entry name" value="VESICLE PROTEIN SORTING-ASSOCIATED"/>
    <property type="match status" value="1"/>
</dbReference>
<evidence type="ECO:0000313" key="4">
    <source>
        <dbReference type="EMBL" id="TGZ51919.1"/>
    </source>
</evidence>
<protein>
    <submittedName>
        <fullName evidence="4">Protein sly1-like protein</fullName>
    </submittedName>
</protein>
<dbReference type="InterPro" id="IPR027482">
    <property type="entry name" value="Sec1-like_dom2"/>
</dbReference>
<reference evidence="4 5" key="1">
    <citation type="journal article" date="2019" name="Philos. Trans. R. Soc. Lond., B, Biol. Sci.">
        <title>Ant behaviour and brain gene expression of defending hosts depend on the ecological success of the intruding social parasite.</title>
        <authorList>
            <person name="Kaur R."/>
            <person name="Stoldt M."/>
            <person name="Jongepier E."/>
            <person name="Feldmeyer B."/>
            <person name="Menzel F."/>
            <person name="Bornberg-Bauer E."/>
            <person name="Foitzik S."/>
        </authorList>
    </citation>
    <scope>NUCLEOTIDE SEQUENCE [LARGE SCALE GENOMIC DNA]</scope>
    <source>
        <tissue evidence="4">Whole body</tissue>
    </source>
</reference>
<dbReference type="Pfam" id="PF00995">
    <property type="entry name" value="Sec1"/>
    <property type="match status" value="1"/>
</dbReference>
<organism evidence="4 5">
    <name type="scientific">Temnothorax longispinosus</name>
    <dbReference type="NCBI Taxonomy" id="300112"/>
    <lineage>
        <taxon>Eukaryota</taxon>
        <taxon>Metazoa</taxon>
        <taxon>Ecdysozoa</taxon>
        <taxon>Arthropoda</taxon>
        <taxon>Hexapoda</taxon>
        <taxon>Insecta</taxon>
        <taxon>Pterygota</taxon>
        <taxon>Neoptera</taxon>
        <taxon>Endopterygota</taxon>
        <taxon>Hymenoptera</taxon>
        <taxon>Apocrita</taxon>
        <taxon>Aculeata</taxon>
        <taxon>Formicoidea</taxon>
        <taxon>Formicidae</taxon>
        <taxon>Myrmicinae</taxon>
        <taxon>Temnothorax</taxon>
    </lineage>
</organism>
<dbReference type="EMBL" id="QBLH01001418">
    <property type="protein sequence ID" value="TGZ51919.1"/>
    <property type="molecule type" value="Genomic_DNA"/>
</dbReference>
<sequence>MLNLNQPEPRLEGAVPTWKILVYDRLGQDIISPLISVKELRELGITLHMQLHSDRDSIPEVPAIYFCAPTDENLGRIGQDLQNGLYDVYHLNFISPISRQRMEDLAAAALLGGVVASIHKVFDQYLNFITLEDDLFVLRHQNSDVISYHAINRGDVKDSEMESVMDIIVDCLFSVFVTLGTVPIIRCPRGNAAEMVAKMIDKKLRENVWDARNNLFEGEASATGHYSFQRPLLIVLDRNVDMATPLHHTWTYQALAHDVLEMTLNRLVVEESVGRSPAGGTRSKTRAYELDNRDRFWCQHKGSPFPRVAEAIQEELEQYRTFEEDVKKLKSSMGIDNDNEMALSMVSNNTARLTSAVNSLPQLLEMKRLIDMHTSVATGILNAIKSRRLDTFFELEEKIMSKQTLDRSVFETIGDPDCGTAEDKLRLAIIYFICTNMSDAEYGKLEAALTAAGCDLNPLIYVKRLRNYTRIAEIQSSYEGGGTKTVSMFSKLMNQGSSFVMEGVKNLVVKKHNLPVTKIVDELMESKQSSRTEDYLYLDPKQLKHNEQMPKNRPTFQDVIVFVVGGGNYIEYQNLVDYVKQRSGAGVNKRVIYGSTTFINAKQLLRQLSLLGQEAHSKYPEWDKARVCPATEVIRARRELTQVEEILKEKRAEQEIKRKYMDEQWEEARKQQLQLRQSFVKFNTLVKENVEKRERAEQKIKEENERQEKYKREIEELEQKLRYMRDVRDKMQRYVGEYRKYQNYLDRVVNETNEFQSINEIFNRYETLVEARQALSDHQDRNLQMLEDKGTEIVLF</sequence>
<evidence type="ECO:0000259" key="3">
    <source>
        <dbReference type="Pfam" id="PF13863"/>
    </source>
</evidence>
<dbReference type="InterPro" id="IPR001619">
    <property type="entry name" value="Sec1-like"/>
</dbReference>
<dbReference type="InterPro" id="IPR043154">
    <property type="entry name" value="Sec-1-like_dom1"/>
</dbReference>
<dbReference type="Gene3D" id="3.40.50.1910">
    <property type="match status" value="1"/>
</dbReference>
<keyword evidence="5" id="KW-1185">Reference proteome</keyword>
<dbReference type="GO" id="GO:0016192">
    <property type="term" value="P:vesicle-mediated transport"/>
    <property type="evidence" value="ECO:0007669"/>
    <property type="project" value="InterPro"/>
</dbReference>
<dbReference type="InterPro" id="IPR036045">
    <property type="entry name" value="Sec1-like_sf"/>
</dbReference>
<dbReference type="Proteomes" id="UP000310200">
    <property type="component" value="Unassembled WGS sequence"/>
</dbReference>
<dbReference type="Gene3D" id="1.25.40.60">
    <property type="match status" value="1"/>
</dbReference>
<dbReference type="SUPFAM" id="SSF56815">
    <property type="entry name" value="Sec1/munc18-like (SM) proteins"/>
    <property type="match status" value="1"/>
</dbReference>
<feature type="domain" description="DUF4200" evidence="3">
    <location>
        <begin position="634"/>
        <end position="750"/>
    </location>
</feature>
<evidence type="ECO:0000313" key="5">
    <source>
        <dbReference type="Proteomes" id="UP000310200"/>
    </source>
</evidence>
<dbReference type="Pfam" id="PF13863">
    <property type="entry name" value="DUF4200"/>
    <property type="match status" value="1"/>
</dbReference>
<dbReference type="InterPro" id="IPR025252">
    <property type="entry name" value="DUF4200"/>
</dbReference>
<keyword evidence="2" id="KW-0175">Coiled coil</keyword>
<dbReference type="FunFam" id="1.25.40.60:FF:000002">
    <property type="entry name" value="Sec1 family domain containing 1"/>
    <property type="match status" value="1"/>
</dbReference>
<comment type="similarity">
    <text evidence="1">Belongs to the STXBP/unc-18/SEC1 family.</text>
</comment>
<dbReference type="STRING" id="300112.A0A4S2KUU5"/>
<evidence type="ECO:0000256" key="1">
    <source>
        <dbReference type="ARBA" id="ARBA00009884"/>
    </source>
</evidence>
<proteinExistence type="inferred from homology"/>
<comment type="caution">
    <text evidence="4">The sequence shown here is derived from an EMBL/GenBank/DDBJ whole genome shotgun (WGS) entry which is preliminary data.</text>
</comment>
<name>A0A4S2KUU5_9HYME</name>
<dbReference type="InterPro" id="IPR043127">
    <property type="entry name" value="Sec-1-like_dom3a"/>
</dbReference>
<dbReference type="Gene3D" id="3.90.830.10">
    <property type="entry name" value="Syntaxin Binding Protein 1, Chain A, domain 2"/>
    <property type="match status" value="1"/>
</dbReference>
<feature type="coiled-coil region" evidence="2">
    <location>
        <begin position="686"/>
        <end position="727"/>
    </location>
</feature>
<evidence type="ECO:0000256" key="2">
    <source>
        <dbReference type="SAM" id="Coils"/>
    </source>
</evidence>
<dbReference type="Gene3D" id="3.40.50.2060">
    <property type="match status" value="1"/>
</dbReference>
<accession>A0A4S2KUU5</accession>
<dbReference type="AlphaFoldDB" id="A0A4S2KUU5"/>
<gene>
    <name evidence="4" type="ORF">DBV15_05556</name>
</gene>